<evidence type="ECO:0000256" key="2">
    <source>
        <dbReference type="ARBA" id="ARBA00005269"/>
    </source>
</evidence>
<evidence type="ECO:0000313" key="10">
    <source>
        <dbReference type="Proteomes" id="UP000254704"/>
    </source>
</evidence>
<protein>
    <recommendedName>
        <fullName evidence="4 8">Ribosomal RNA small subunit methyltransferase D</fullName>
        <ecNumber evidence="3 8">2.1.1.171</ecNumber>
    </recommendedName>
</protein>
<dbReference type="AlphaFoldDB" id="A0A379EWG4"/>
<dbReference type="Proteomes" id="UP000254704">
    <property type="component" value="Unassembled WGS sequence"/>
</dbReference>
<evidence type="ECO:0000256" key="7">
    <source>
        <dbReference type="ARBA" id="ARBA00048326"/>
    </source>
</evidence>
<dbReference type="PIRSF" id="PIRSF004553">
    <property type="entry name" value="CHP00095"/>
    <property type="match status" value="1"/>
</dbReference>
<gene>
    <name evidence="9" type="primary">rsmD</name>
    <name evidence="9" type="ORF">NCTC11621_01823</name>
</gene>
<evidence type="ECO:0000256" key="6">
    <source>
        <dbReference type="ARBA" id="ARBA00022679"/>
    </source>
</evidence>
<evidence type="ECO:0000256" key="5">
    <source>
        <dbReference type="ARBA" id="ARBA00022603"/>
    </source>
</evidence>
<evidence type="ECO:0000256" key="3">
    <source>
        <dbReference type="ARBA" id="ARBA00012141"/>
    </source>
</evidence>
<dbReference type="NCBIfam" id="TIGR00095">
    <property type="entry name" value="16S rRNA (guanine(966)-N(2))-methyltransferase RsmD"/>
    <property type="match status" value="1"/>
</dbReference>
<evidence type="ECO:0000256" key="4">
    <source>
        <dbReference type="ARBA" id="ARBA00013682"/>
    </source>
</evidence>
<name>A0A379EWG4_9PAST</name>
<comment type="catalytic activity">
    <reaction evidence="7 8">
        <text>guanosine(966) in 16S rRNA + S-adenosyl-L-methionine = N(2)-methylguanosine(966) in 16S rRNA + S-adenosyl-L-homocysteine + H(+)</text>
        <dbReference type="Rhea" id="RHEA:23548"/>
        <dbReference type="Rhea" id="RHEA-COMP:10211"/>
        <dbReference type="Rhea" id="RHEA-COMP:10212"/>
        <dbReference type="ChEBI" id="CHEBI:15378"/>
        <dbReference type="ChEBI" id="CHEBI:57856"/>
        <dbReference type="ChEBI" id="CHEBI:59789"/>
        <dbReference type="ChEBI" id="CHEBI:74269"/>
        <dbReference type="ChEBI" id="CHEBI:74481"/>
        <dbReference type="EC" id="2.1.1.171"/>
    </reaction>
</comment>
<evidence type="ECO:0000313" key="9">
    <source>
        <dbReference type="EMBL" id="SUC10748.1"/>
    </source>
</evidence>
<dbReference type="GO" id="GO:0003676">
    <property type="term" value="F:nucleic acid binding"/>
    <property type="evidence" value="ECO:0007669"/>
    <property type="project" value="InterPro"/>
</dbReference>
<dbReference type="PANTHER" id="PTHR43542">
    <property type="entry name" value="METHYLTRANSFERASE"/>
    <property type="match status" value="1"/>
</dbReference>
<evidence type="ECO:0000256" key="1">
    <source>
        <dbReference type="ARBA" id="ARBA00002649"/>
    </source>
</evidence>
<accession>A0A379EWG4</accession>
<dbReference type="RefSeq" id="WP_115323301.1">
    <property type="nucleotide sequence ID" value="NZ_BQFX01000005.1"/>
</dbReference>
<keyword evidence="5 8" id="KW-0489">Methyltransferase</keyword>
<reference evidence="9 10" key="1">
    <citation type="submission" date="2018-06" db="EMBL/GenBank/DDBJ databases">
        <authorList>
            <consortium name="Pathogen Informatics"/>
            <person name="Doyle S."/>
        </authorList>
    </citation>
    <scope>NUCLEOTIDE SEQUENCE [LARGE SCALE GENOMIC DNA]</scope>
    <source>
        <strain evidence="9 10">NCTC11621</strain>
    </source>
</reference>
<dbReference type="PROSITE" id="PS00092">
    <property type="entry name" value="N6_MTASE"/>
    <property type="match status" value="1"/>
</dbReference>
<dbReference type="InterPro" id="IPR029063">
    <property type="entry name" value="SAM-dependent_MTases_sf"/>
</dbReference>
<dbReference type="InterPro" id="IPR004398">
    <property type="entry name" value="RNA_MeTrfase_RsmD"/>
</dbReference>
<dbReference type="Pfam" id="PF03602">
    <property type="entry name" value="Cons_hypoth95"/>
    <property type="match status" value="1"/>
</dbReference>
<dbReference type="CDD" id="cd02440">
    <property type="entry name" value="AdoMet_MTases"/>
    <property type="match status" value="1"/>
</dbReference>
<proteinExistence type="inferred from homology"/>
<comment type="similarity">
    <text evidence="2 8">Belongs to the methyltransferase superfamily. RsmD family.</text>
</comment>
<dbReference type="EMBL" id="UGTV01000015">
    <property type="protein sequence ID" value="SUC10748.1"/>
    <property type="molecule type" value="Genomic_DNA"/>
</dbReference>
<dbReference type="GO" id="GO:0052913">
    <property type="term" value="F:16S rRNA (guanine(966)-N(2))-methyltransferase activity"/>
    <property type="evidence" value="ECO:0007669"/>
    <property type="project" value="UniProtKB-EC"/>
</dbReference>
<dbReference type="InterPro" id="IPR002052">
    <property type="entry name" value="DNA_methylase_N6_adenine_CS"/>
</dbReference>
<dbReference type="EC" id="2.1.1.171" evidence="3 8"/>
<sequence length="200" mass="23007">MQKNTFKQSQQQGYVRIIAGLWRGRKLPVLSLNGLRPTGDRVKETLFNWLMPYIVDAHCLDCFAGSGSLGFEALSRQAKQVTFVELDKKVAIQLQKNVQTLKCSLEQAKVINQNSLQFLKSIQNTPHFDIVFVDPPFHLGLAQQTIDLLEKHHWLKPNALIYVETEKNQPITVPTHWQILKEKITGQVCYRLYCYHTTSN</sequence>
<dbReference type="SUPFAM" id="SSF53335">
    <property type="entry name" value="S-adenosyl-L-methionine-dependent methyltransferases"/>
    <property type="match status" value="1"/>
</dbReference>
<keyword evidence="8" id="KW-0698">rRNA processing</keyword>
<comment type="function">
    <text evidence="1 8">Specifically methylates the guanine in position 966 of 16S rRNA in the assembled 30S particle.</text>
</comment>
<keyword evidence="6 8" id="KW-0808">Transferase</keyword>
<organism evidence="9 10">
    <name type="scientific">Pasteurella canis</name>
    <dbReference type="NCBI Taxonomy" id="753"/>
    <lineage>
        <taxon>Bacteria</taxon>
        <taxon>Pseudomonadati</taxon>
        <taxon>Pseudomonadota</taxon>
        <taxon>Gammaproteobacteria</taxon>
        <taxon>Pasteurellales</taxon>
        <taxon>Pasteurellaceae</taxon>
        <taxon>Pasteurella</taxon>
    </lineage>
</organism>
<keyword evidence="8" id="KW-0949">S-adenosyl-L-methionine</keyword>
<dbReference type="Gene3D" id="3.40.50.150">
    <property type="entry name" value="Vaccinia Virus protein VP39"/>
    <property type="match status" value="1"/>
</dbReference>
<evidence type="ECO:0000256" key="8">
    <source>
        <dbReference type="PIRNR" id="PIRNR004553"/>
    </source>
</evidence>
<dbReference type="PANTHER" id="PTHR43542:SF1">
    <property type="entry name" value="METHYLTRANSFERASE"/>
    <property type="match status" value="1"/>
</dbReference>